<accession>A0AAW1YCJ1</accession>
<evidence type="ECO:0000313" key="3">
    <source>
        <dbReference type="Proteomes" id="UP001457282"/>
    </source>
</evidence>
<proteinExistence type="predicted"/>
<reference evidence="2 3" key="1">
    <citation type="journal article" date="2023" name="G3 (Bethesda)">
        <title>A chromosome-length genome assembly and annotation of blackberry (Rubus argutus, cv. 'Hillquist').</title>
        <authorList>
            <person name="Bruna T."/>
            <person name="Aryal R."/>
            <person name="Dudchenko O."/>
            <person name="Sargent D.J."/>
            <person name="Mead D."/>
            <person name="Buti M."/>
            <person name="Cavallini A."/>
            <person name="Hytonen T."/>
            <person name="Andres J."/>
            <person name="Pham M."/>
            <person name="Weisz D."/>
            <person name="Mascagni F."/>
            <person name="Usai G."/>
            <person name="Natali L."/>
            <person name="Bassil N."/>
            <person name="Fernandez G.E."/>
            <person name="Lomsadze A."/>
            <person name="Armour M."/>
            <person name="Olukolu B."/>
            <person name="Poorten T."/>
            <person name="Britton C."/>
            <person name="Davik J."/>
            <person name="Ashrafi H."/>
            <person name="Aiden E.L."/>
            <person name="Borodovsky M."/>
            <person name="Worthington M."/>
        </authorList>
    </citation>
    <scope>NUCLEOTIDE SEQUENCE [LARGE SCALE GENOMIC DNA]</scope>
    <source>
        <strain evidence="2">PI 553951</strain>
    </source>
</reference>
<evidence type="ECO:0000256" key="1">
    <source>
        <dbReference type="SAM" id="MobiDB-lite"/>
    </source>
</evidence>
<keyword evidence="3" id="KW-1185">Reference proteome</keyword>
<comment type="caution">
    <text evidence="2">The sequence shown here is derived from an EMBL/GenBank/DDBJ whole genome shotgun (WGS) entry which is preliminary data.</text>
</comment>
<protein>
    <submittedName>
        <fullName evidence="2">Uncharacterized protein</fullName>
    </submittedName>
</protein>
<name>A0AAW1YCJ1_RUBAR</name>
<dbReference type="EMBL" id="JBEDUW010000002">
    <property type="protein sequence ID" value="KAK9945929.1"/>
    <property type="molecule type" value="Genomic_DNA"/>
</dbReference>
<dbReference type="AlphaFoldDB" id="A0AAW1YCJ1"/>
<gene>
    <name evidence="2" type="ORF">M0R45_011419</name>
</gene>
<feature type="region of interest" description="Disordered" evidence="1">
    <location>
        <begin position="1"/>
        <end position="34"/>
    </location>
</feature>
<evidence type="ECO:0000313" key="2">
    <source>
        <dbReference type="EMBL" id="KAK9945929.1"/>
    </source>
</evidence>
<sequence length="68" mass="7413">MAEKAMRKNPCSRNKGVESGSKPQIATASVKPAKRRSVKRMIFDDILSFFRGCASSSSSSNANMSTDR</sequence>
<organism evidence="2 3">
    <name type="scientific">Rubus argutus</name>
    <name type="common">Southern blackberry</name>
    <dbReference type="NCBI Taxonomy" id="59490"/>
    <lineage>
        <taxon>Eukaryota</taxon>
        <taxon>Viridiplantae</taxon>
        <taxon>Streptophyta</taxon>
        <taxon>Embryophyta</taxon>
        <taxon>Tracheophyta</taxon>
        <taxon>Spermatophyta</taxon>
        <taxon>Magnoliopsida</taxon>
        <taxon>eudicotyledons</taxon>
        <taxon>Gunneridae</taxon>
        <taxon>Pentapetalae</taxon>
        <taxon>rosids</taxon>
        <taxon>fabids</taxon>
        <taxon>Rosales</taxon>
        <taxon>Rosaceae</taxon>
        <taxon>Rosoideae</taxon>
        <taxon>Rosoideae incertae sedis</taxon>
        <taxon>Rubus</taxon>
    </lineage>
</organism>
<dbReference type="Proteomes" id="UP001457282">
    <property type="component" value="Unassembled WGS sequence"/>
</dbReference>